<reference evidence="1 2" key="1">
    <citation type="submission" date="2022-04" db="EMBL/GenBank/DDBJ databases">
        <title>Rhizobium coralii sp. nov., isolated from coral Turbinaria peltata.</title>
        <authorList>
            <person name="Sun H."/>
        </authorList>
    </citation>
    <scope>NUCLEOTIDE SEQUENCE [LARGE SCALE GENOMIC DNA]</scope>
    <source>
        <strain evidence="1 2">NTR19</strain>
    </source>
</reference>
<evidence type="ECO:0000313" key="1">
    <source>
        <dbReference type="EMBL" id="MCK8779027.1"/>
    </source>
</evidence>
<dbReference type="RefSeq" id="WP_248681839.1">
    <property type="nucleotide sequence ID" value="NZ_JALPRY010000004.1"/>
</dbReference>
<name>A0ABT0IMC7_9HYPH</name>
<dbReference type="EMBL" id="JALPRY010000004">
    <property type="protein sequence ID" value="MCK8779027.1"/>
    <property type="molecule type" value="Genomic_DNA"/>
</dbReference>
<organism evidence="1 2">
    <name type="scientific">Neorhizobium turbinariae</name>
    <dbReference type="NCBI Taxonomy" id="2937795"/>
    <lineage>
        <taxon>Bacteria</taxon>
        <taxon>Pseudomonadati</taxon>
        <taxon>Pseudomonadota</taxon>
        <taxon>Alphaproteobacteria</taxon>
        <taxon>Hyphomicrobiales</taxon>
        <taxon>Rhizobiaceae</taxon>
        <taxon>Rhizobium/Agrobacterium group</taxon>
        <taxon>Neorhizobium</taxon>
    </lineage>
</organism>
<proteinExistence type="predicted"/>
<sequence length="226" mass="23948">MFKTSKWIIPALVMGLAGCNSPNSRVSPVSFGSSTGIVTSGNLRLVTERHKKDYPPVVCTEPSPDYMVAFDQTRSFTNTRPTEQGERKLEINLSSVEDVEKGEGREAAVLALRDGLYVACQSYANGVIGQDAYAIILSQYGNLLVALVGKDTAPGKVEVSGPNAAISAMTVACISGHDPSRDDSGRNPLLTVGFCRDLLGRVAQRGLAGAARPQVTKVTTTTTATK</sequence>
<evidence type="ECO:0000313" key="2">
    <source>
        <dbReference type="Proteomes" id="UP001202827"/>
    </source>
</evidence>
<dbReference type="PROSITE" id="PS51257">
    <property type="entry name" value="PROKAR_LIPOPROTEIN"/>
    <property type="match status" value="1"/>
</dbReference>
<accession>A0ABT0IMC7</accession>
<comment type="caution">
    <text evidence="1">The sequence shown here is derived from an EMBL/GenBank/DDBJ whole genome shotgun (WGS) entry which is preliminary data.</text>
</comment>
<keyword evidence="2" id="KW-1185">Reference proteome</keyword>
<gene>
    <name evidence="1" type="ORF">M0654_03415</name>
</gene>
<protein>
    <recommendedName>
        <fullName evidence="3">Lipoprotein</fullName>
    </recommendedName>
</protein>
<dbReference type="Proteomes" id="UP001202827">
    <property type="component" value="Unassembled WGS sequence"/>
</dbReference>
<evidence type="ECO:0008006" key="3">
    <source>
        <dbReference type="Google" id="ProtNLM"/>
    </source>
</evidence>